<sequence>MAKWEQWLKNDTNRKEKFNSKFNDEFDDRPQRDKKARRKAKPSRSSHEDYPFD</sequence>
<dbReference type="Proteomes" id="UP000071641">
    <property type="component" value="Unassembled WGS sequence"/>
</dbReference>
<evidence type="ECO:0000313" key="3">
    <source>
        <dbReference type="Proteomes" id="UP000071641"/>
    </source>
</evidence>
<feature type="region of interest" description="Disordered" evidence="1">
    <location>
        <begin position="15"/>
        <end position="53"/>
    </location>
</feature>
<feature type="compositionally biased region" description="Basic residues" evidence="1">
    <location>
        <begin position="34"/>
        <end position="44"/>
    </location>
</feature>
<dbReference type="EMBL" id="FIZX01000002">
    <property type="protein sequence ID" value="CZF82912.1"/>
    <property type="molecule type" value="Genomic_DNA"/>
</dbReference>
<dbReference type="AlphaFoldDB" id="A0A128F816"/>
<evidence type="ECO:0000256" key="1">
    <source>
        <dbReference type="SAM" id="MobiDB-lite"/>
    </source>
</evidence>
<reference evidence="3" key="1">
    <citation type="submission" date="2016-02" db="EMBL/GenBank/DDBJ databases">
        <authorList>
            <person name="Rodrigo-Torres Lidia"/>
            <person name="Arahal R.David."/>
        </authorList>
    </citation>
    <scope>NUCLEOTIDE SEQUENCE [LARGE SCALE GENOMIC DNA]</scope>
    <source>
        <strain evidence="3">CECT 9029</strain>
    </source>
</reference>
<feature type="compositionally biased region" description="Basic and acidic residues" evidence="1">
    <location>
        <begin position="15"/>
        <end position="33"/>
    </location>
</feature>
<organism evidence="2 3">
    <name type="scientific">Grimontia celer</name>
    <dbReference type="NCBI Taxonomy" id="1796497"/>
    <lineage>
        <taxon>Bacteria</taxon>
        <taxon>Pseudomonadati</taxon>
        <taxon>Pseudomonadota</taxon>
        <taxon>Gammaproteobacteria</taxon>
        <taxon>Vibrionales</taxon>
        <taxon>Vibrionaceae</taxon>
        <taxon>Grimontia</taxon>
    </lineage>
</organism>
<protein>
    <submittedName>
        <fullName evidence="2">Uncharacterized protein</fullName>
    </submittedName>
</protein>
<dbReference type="RefSeq" id="WP_197475377.1">
    <property type="nucleotide sequence ID" value="NZ_FIZX01000002.1"/>
</dbReference>
<keyword evidence="3" id="KW-1185">Reference proteome</keyword>
<proteinExistence type="predicted"/>
<name>A0A128F816_9GAMM</name>
<evidence type="ECO:0000313" key="2">
    <source>
        <dbReference type="EMBL" id="CZF82912.1"/>
    </source>
</evidence>
<accession>A0A128F816</accession>
<gene>
    <name evidence="2" type="ORF">GCE9029_03518</name>
</gene>